<dbReference type="AlphaFoldDB" id="G0U911"/>
<reference evidence="2" key="1">
    <citation type="journal article" date="2012" name="Proc. Natl. Acad. Sci. U.S.A.">
        <title>Antigenic diversity is generated by distinct evolutionary mechanisms in African trypanosome species.</title>
        <authorList>
            <person name="Jackson A.P."/>
            <person name="Berry A."/>
            <person name="Aslett M."/>
            <person name="Allison H.C."/>
            <person name="Burton P."/>
            <person name="Vavrova-Anderson J."/>
            <person name="Brown R."/>
            <person name="Browne H."/>
            <person name="Corton N."/>
            <person name="Hauser H."/>
            <person name="Gamble J."/>
            <person name="Gilderthorp R."/>
            <person name="Marcello L."/>
            <person name="McQuillan J."/>
            <person name="Otto T.D."/>
            <person name="Quail M.A."/>
            <person name="Sanders M.J."/>
            <person name="van Tonder A."/>
            <person name="Ginger M.L."/>
            <person name="Field M.C."/>
            <person name="Barry J.D."/>
            <person name="Hertz-Fowler C."/>
            <person name="Berriman M."/>
        </authorList>
    </citation>
    <scope>NUCLEOTIDE SEQUENCE</scope>
    <source>
        <strain evidence="2">Y486</strain>
    </source>
</reference>
<name>G0U911_TRYVY</name>
<gene>
    <name evidence="2" type="ORF">TVY486_1115780</name>
</gene>
<sequence length="825" mass="92163">MSLPPISLSVAHINRRSSPSDAREDVVSLPSCERSPRSYRMEIKPPSPYHPIVPPSRYPYVVGSLPRVLVQMGGSDLEVCRRAQKPAYPRAPRSMSFEQEYIFARRIVQEEAEARTSVTCEEQRESTKIWLKFLEYVVNVLNGNIEQDEFDGRCAVERAEDAQRMCILIEMTAVATCIKKRFCVAIEERLNELMPTYMELRATIEKDEASSFVELCTLFRRKKPFLERAPRLLMPDKKSSQSELKPSPGTRTSPPRPFSTLGELKTPPHPTATNELFNDFLDRSCIEEGRKAWHLQEQLYSACECLRSVNDIVEMEAAARQEIISGELKERFFAEGVCVDSRVEAKHKLKLRESAEVRRNCELLNELRKREAIFQRLSDDTSDKRMPAVEGIIPSPKTPAERRVSVSSSCRSKEYGVVQALSSVQRQNGDHTVCTLRMGDHQCKDDGPSSDVSQSGHCVHGLVDVVKEQGDNKVMNNTGGAADGESFVHNSAAHVEGNTLDNPILESLYVEYVSSWLQGLRRREAPLQQSNIYLLAAEGVDVSVNQECLWLKDLRDVEAVLQHVRNALPESMSKDISVMEEFEWLNGISEAEHAICLTANVFPLIGGANTLEEEYKWLSEMRYFEDTLMRSVETCLNMQNTSSGGVCCFSPACTSVTMRSDSDTDTDSSQSSIFPTLNIVLGTVLERNPYAILRNPLLAALGEAECTQADAEGRSASGVARAFAVAQNMPLCLLYLKRGLWMTEKGFADTLSSSNSVVDDAAAVQLLQAESARRATIINSQIEKVWALYREAAMDASRLTGTGEGELFYIGLHISSLLKEESAVY</sequence>
<evidence type="ECO:0000313" key="2">
    <source>
        <dbReference type="EMBL" id="CCC54094.1"/>
    </source>
</evidence>
<organism evidence="2">
    <name type="scientific">Trypanosoma vivax (strain Y486)</name>
    <dbReference type="NCBI Taxonomy" id="1055687"/>
    <lineage>
        <taxon>Eukaryota</taxon>
        <taxon>Discoba</taxon>
        <taxon>Euglenozoa</taxon>
        <taxon>Kinetoplastea</taxon>
        <taxon>Metakinetoplastina</taxon>
        <taxon>Trypanosomatida</taxon>
        <taxon>Trypanosomatidae</taxon>
        <taxon>Trypanosoma</taxon>
        <taxon>Duttonella</taxon>
    </lineage>
</organism>
<dbReference type="VEuPathDB" id="TriTrypDB:TvY486_1115780"/>
<dbReference type="EMBL" id="HE573027">
    <property type="protein sequence ID" value="CCC54094.1"/>
    <property type="molecule type" value="Genomic_DNA"/>
</dbReference>
<evidence type="ECO:0000256" key="1">
    <source>
        <dbReference type="SAM" id="MobiDB-lite"/>
    </source>
</evidence>
<accession>G0U911</accession>
<protein>
    <submittedName>
        <fullName evidence="2">Uncharacterized protein</fullName>
    </submittedName>
</protein>
<feature type="region of interest" description="Disordered" evidence="1">
    <location>
        <begin position="236"/>
        <end position="272"/>
    </location>
</feature>
<proteinExistence type="predicted"/>